<evidence type="ECO:0000256" key="1">
    <source>
        <dbReference type="SAM" id="SignalP"/>
    </source>
</evidence>
<dbReference type="AlphaFoldDB" id="A0A0P9C4B6"/>
<dbReference type="PROSITE" id="PS50206">
    <property type="entry name" value="RHODANESE_3"/>
    <property type="match status" value="1"/>
</dbReference>
<dbReference type="GO" id="GO:0004792">
    <property type="term" value="F:thiosulfate-cyanide sulfurtransferase activity"/>
    <property type="evidence" value="ECO:0007669"/>
    <property type="project" value="InterPro"/>
</dbReference>
<dbReference type="Gene3D" id="3.40.250.10">
    <property type="entry name" value="Rhodanese-like domain"/>
    <property type="match status" value="1"/>
</dbReference>
<name>A0A0P9C4B6_9GAMM</name>
<evidence type="ECO:0000313" key="4">
    <source>
        <dbReference type="Proteomes" id="UP000183104"/>
    </source>
</evidence>
<dbReference type="InterPro" id="IPR050229">
    <property type="entry name" value="GlpE_sulfurtransferase"/>
</dbReference>
<accession>A0A0P9C4B6</accession>
<keyword evidence="4" id="KW-1185">Reference proteome</keyword>
<protein>
    <submittedName>
        <fullName evidence="3">Rhodanese-related sulfurtransferase</fullName>
    </submittedName>
</protein>
<dbReference type="InterPro" id="IPR036873">
    <property type="entry name" value="Rhodanese-like_dom_sf"/>
</dbReference>
<dbReference type="SUPFAM" id="SSF52821">
    <property type="entry name" value="Rhodanese/Cell cycle control phosphatase"/>
    <property type="match status" value="1"/>
</dbReference>
<proteinExistence type="predicted"/>
<dbReference type="PANTHER" id="PTHR43031:SF16">
    <property type="entry name" value="OXIDOREDUCTASE"/>
    <property type="match status" value="1"/>
</dbReference>
<dbReference type="EMBL" id="FMUN01000002">
    <property type="protein sequence ID" value="SCX96039.1"/>
    <property type="molecule type" value="Genomic_DNA"/>
</dbReference>
<sequence>MNRNMLRHALPAALLLGALGLATPAQAGDDAVEAALGDHFAFESYSGGGVRPEQITPDLWERFVVIDTRDAGQYEEDHIPGAEHIEWRQVLNERDRIPEDEPVLLYCNTSSLSAQAALALRMTGYDNVKILAGGFDAWKAKGGFEAYKQAE</sequence>
<dbReference type="CDD" id="cd00158">
    <property type="entry name" value="RHOD"/>
    <property type="match status" value="1"/>
</dbReference>
<feature type="signal peptide" evidence="1">
    <location>
        <begin position="1"/>
        <end position="27"/>
    </location>
</feature>
<evidence type="ECO:0000313" key="3">
    <source>
        <dbReference type="EMBL" id="SCX96039.1"/>
    </source>
</evidence>
<dbReference type="SMART" id="SM00450">
    <property type="entry name" value="RHOD"/>
    <property type="match status" value="1"/>
</dbReference>
<feature type="domain" description="Rhodanese" evidence="2">
    <location>
        <begin position="59"/>
        <end position="147"/>
    </location>
</feature>
<dbReference type="PANTHER" id="PTHR43031">
    <property type="entry name" value="FAD-DEPENDENT OXIDOREDUCTASE"/>
    <property type="match status" value="1"/>
</dbReference>
<dbReference type="PROSITE" id="PS00380">
    <property type="entry name" value="RHODANESE_1"/>
    <property type="match status" value="1"/>
</dbReference>
<feature type="chain" id="PRO_5010433319" evidence="1">
    <location>
        <begin position="28"/>
        <end position="151"/>
    </location>
</feature>
<gene>
    <name evidence="3" type="ORF">SAMN05661077_0844</name>
</gene>
<keyword evidence="1" id="KW-0732">Signal</keyword>
<dbReference type="Pfam" id="PF00581">
    <property type="entry name" value="Rhodanese"/>
    <property type="match status" value="1"/>
</dbReference>
<dbReference type="RefSeq" id="WP_074471250.1">
    <property type="nucleotide sequence ID" value="NZ_FMUN01000002.1"/>
</dbReference>
<evidence type="ECO:0000259" key="2">
    <source>
        <dbReference type="PROSITE" id="PS50206"/>
    </source>
</evidence>
<dbReference type="STRING" id="381306.AN478_10945"/>
<keyword evidence="3" id="KW-0808">Transferase</keyword>
<reference evidence="4" key="1">
    <citation type="submission" date="2016-10" db="EMBL/GenBank/DDBJ databases">
        <authorList>
            <person name="Varghese N."/>
        </authorList>
    </citation>
    <scope>NUCLEOTIDE SEQUENCE [LARGE SCALE GENOMIC DNA]</scope>
    <source>
        <strain evidence="4">HL 19</strain>
    </source>
</reference>
<dbReference type="Proteomes" id="UP000183104">
    <property type="component" value="Unassembled WGS sequence"/>
</dbReference>
<dbReference type="InterPro" id="IPR001307">
    <property type="entry name" value="Thiosulphate_STrfase_CS"/>
</dbReference>
<dbReference type="InterPro" id="IPR001763">
    <property type="entry name" value="Rhodanese-like_dom"/>
</dbReference>
<organism evidence="3 4">
    <name type="scientific">Thiohalorhabdus denitrificans</name>
    <dbReference type="NCBI Taxonomy" id="381306"/>
    <lineage>
        <taxon>Bacteria</taxon>
        <taxon>Pseudomonadati</taxon>
        <taxon>Pseudomonadota</taxon>
        <taxon>Gammaproteobacteria</taxon>
        <taxon>Thiohalorhabdales</taxon>
        <taxon>Thiohalorhabdaceae</taxon>
        <taxon>Thiohalorhabdus</taxon>
    </lineage>
</organism>